<evidence type="ECO:0000313" key="6">
    <source>
        <dbReference type="RefSeq" id="XP_022331150.1"/>
    </source>
</evidence>
<dbReference type="InterPro" id="IPR038765">
    <property type="entry name" value="Papain-like_cys_pep_sf"/>
</dbReference>
<feature type="chain" id="PRO_5034578525" evidence="3">
    <location>
        <begin position="21"/>
        <end position="618"/>
    </location>
</feature>
<dbReference type="SUPFAM" id="SSF54001">
    <property type="entry name" value="Cysteine proteinases"/>
    <property type="match status" value="1"/>
</dbReference>
<dbReference type="GeneID" id="111129198"/>
<gene>
    <name evidence="6" type="primary">LOC111129198</name>
</gene>
<dbReference type="Proteomes" id="UP000694844">
    <property type="component" value="Chromosome 4"/>
</dbReference>
<proteinExistence type="predicted"/>
<evidence type="ECO:0000313" key="5">
    <source>
        <dbReference type="Proteomes" id="UP000694844"/>
    </source>
</evidence>
<feature type="signal peptide" evidence="3">
    <location>
        <begin position="1"/>
        <end position="20"/>
    </location>
</feature>
<feature type="compositionally biased region" description="Basic and acidic residues" evidence="1">
    <location>
        <begin position="374"/>
        <end position="391"/>
    </location>
</feature>
<keyword evidence="2" id="KW-1133">Transmembrane helix</keyword>
<dbReference type="Gene3D" id="3.90.70.80">
    <property type="match status" value="1"/>
</dbReference>
<feature type="domain" description="OTU" evidence="4">
    <location>
        <begin position="482"/>
        <end position="613"/>
    </location>
</feature>
<keyword evidence="5" id="KW-1185">Reference proteome</keyword>
<dbReference type="PANTHER" id="PTHR12419">
    <property type="entry name" value="OTU DOMAIN CONTAINING PROTEIN"/>
    <property type="match status" value="1"/>
</dbReference>
<dbReference type="AlphaFoldDB" id="A0A8B8DTD2"/>
<dbReference type="GO" id="GO:0004843">
    <property type="term" value="F:cysteine-type deubiquitinase activity"/>
    <property type="evidence" value="ECO:0007669"/>
    <property type="project" value="TreeGrafter"/>
</dbReference>
<feature type="compositionally biased region" description="Basic and acidic residues" evidence="1">
    <location>
        <begin position="423"/>
        <end position="436"/>
    </location>
</feature>
<dbReference type="CDD" id="cd22758">
    <property type="entry name" value="OTU_232R-like"/>
    <property type="match status" value="1"/>
</dbReference>
<dbReference type="KEGG" id="cvn:111129198"/>
<feature type="region of interest" description="Disordered" evidence="1">
    <location>
        <begin position="334"/>
        <end position="466"/>
    </location>
</feature>
<name>A0A8B8DTD2_CRAVI</name>
<keyword evidence="2" id="KW-0812">Transmembrane</keyword>
<sequence>MECLLILLVLGTCFCVQVSSYTVVPVIQCPDQYDRHAWFNRAIQVCPSDYQKYHCLMVVDEKTAPHYAEFCMTAQTIRKGEYVVYNRATNAMVHQWCPEDKYQPVDRKSNDSMAFQCSKTKSTCNLEGQLQCDDGSPEKDRKCRCDFQAGYTLEAFAYGNPDKIDCVLPRVVDLTCIKLDMCEDGQELNKYYQCVNKCPDRYHRPDGFGCHEIPNNMSFTETETTTIPTIATSPEKDDSAALMPNGENDNSSIVIAIMIILLVVIMIVVAILLVVFHRNILKCIKKETPDDNDADTDNIKILCCHFTKYEQNINVKHLENAAIGERMKIVTGEKERGNKTRKNIAKNKKEKWCSEEEIPLNPDNEAPAGLTTDGYKEETDVKNAESTDPKETLSGSKGLYTEDSVEVSRDGTDNATNTAPKENTVDKELNSSSKDEEGNDAETTTPKETVCTKGTVEEREESPPDCNEYMKDMKLAAEKKGWAVVDVPKDGSCFYHCVLELYKTRNGWDVSTLRKKLKKYIESNSKHYKDFVSDNWETYLSGIESNRWADHLEIKAMAEMLKVSIVIYKLSLTGSELEIKEDIQIQNSHDEPMNIGHIVVNKEGFHFVALKQQVLTRS</sequence>
<feature type="transmembrane region" description="Helical" evidence="2">
    <location>
        <begin position="253"/>
        <end position="276"/>
    </location>
</feature>
<organism evidence="5 6">
    <name type="scientific">Crassostrea virginica</name>
    <name type="common">Eastern oyster</name>
    <dbReference type="NCBI Taxonomy" id="6565"/>
    <lineage>
        <taxon>Eukaryota</taxon>
        <taxon>Metazoa</taxon>
        <taxon>Spiralia</taxon>
        <taxon>Lophotrochozoa</taxon>
        <taxon>Mollusca</taxon>
        <taxon>Bivalvia</taxon>
        <taxon>Autobranchia</taxon>
        <taxon>Pteriomorphia</taxon>
        <taxon>Ostreida</taxon>
        <taxon>Ostreoidea</taxon>
        <taxon>Ostreidae</taxon>
        <taxon>Crassostrea</taxon>
    </lineage>
</organism>
<dbReference type="Pfam" id="PF02338">
    <property type="entry name" value="OTU"/>
    <property type="match status" value="1"/>
</dbReference>
<dbReference type="InterPro" id="IPR003323">
    <property type="entry name" value="OTU_dom"/>
</dbReference>
<dbReference type="PROSITE" id="PS50802">
    <property type="entry name" value="OTU"/>
    <property type="match status" value="1"/>
</dbReference>
<feature type="compositionally biased region" description="Basic residues" evidence="1">
    <location>
        <begin position="339"/>
        <end position="349"/>
    </location>
</feature>
<evidence type="ECO:0000259" key="4">
    <source>
        <dbReference type="PROSITE" id="PS50802"/>
    </source>
</evidence>
<dbReference type="RefSeq" id="XP_022331150.1">
    <property type="nucleotide sequence ID" value="XM_022475442.1"/>
</dbReference>
<protein>
    <submittedName>
        <fullName evidence="6">Uncharacterized protein LOC111129198 isoform X1</fullName>
    </submittedName>
</protein>
<accession>A0A8B8DTD2</accession>
<dbReference type="OrthoDB" id="6152004at2759"/>
<keyword evidence="3" id="KW-0732">Signal</keyword>
<dbReference type="GO" id="GO:0016579">
    <property type="term" value="P:protein deubiquitination"/>
    <property type="evidence" value="ECO:0007669"/>
    <property type="project" value="TreeGrafter"/>
</dbReference>
<reference evidence="6" key="1">
    <citation type="submission" date="2025-08" db="UniProtKB">
        <authorList>
            <consortium name="RefSeq"/>
        </authorList>
    </citation>
    <scope>IDENTIFICATION</scope>
    <source>
        <tissue evidence="6">Whole sample</tissue>
    </source>
</reference>
<keyword evidence="2" id="KW-0472">Membrane</keyword>
<evidence type="ECO:0000256" key="3">
    <source>
        <dbReference type="SAM" id="SignalP"/>
    </source>
</evidence>
<dbReference type="InterPro" id="IPR050704">
    <property type="entry name" value="Peptidase_C85-like"/>
</dbReference>
<evidence type="ECO:0000256" key="1">
    <source>
        <dbReference type="SAM" id="MobiDB-lite"/>
    </source>
</evidence>
<evidence type="ECO:0000256" key="2">
    <source>
        <dbReference type="SAM" id="Phobius"/>
    </source>
</evidence>